<accession>A0A6I6E5J9</accession>
<feature type="domain" description="CopC" evidence="5">
    <location>
        <begin position="53"/>
        <end position="145"/>
    </location>
</feature>
<keyword evidence="4" id="KW-0812">Transmembrane</keyword>
<feature type="region of interest" description="Disordered" evidence="3">
    <location>
        <begin position="1"/>
        <end position="21"/>
    </location>
</feature>
<dbReference type="Proteomes" id="UP000422989">
    <property type="component" value="Chromosome"/>
</dbReference>
<reference evidence="6 7" key="1">
    <citation type="submission" date="2018-09" db="EMBL/GenBank/DDBJ databases">
        <title>Whole genome sequencing of Microbacterium oryzae strain MB-10T.</title>
        <authorList>
            <person name="Das S.K."/>
        </authorList>
    </citation>
    <scope>NUCLEOTIDE SEQUENCE [LARGE SCALE GENOMIC DNA]</scope>
    <source>
        <strain evidence="6 7">MB-10</strain>
    </source>
</reference>
<dbReference type="GO" id="GO:0046688">
    <property type="term" value="P:response to copper ion"/>
    <property type="evidence" value="ECO:0007669"/>
    <property type="project" value="InterPro"/>
</dbReference>
<keyword evidence="4" id="KW-1133">Transmembrane helix</keyword>
<feature type="region of interest" description="Disordered" evidence="3">
    <location>
        <begin position="146"/>
        <end position="180"/>
    </location>
</feature>
<dbReference type="Pfam" id="PF04234">
    <property type="entry name" value="CopC"/>
    <property type="match status" value="1"/>
</dbReference>
<gene>
    <name evidence="6" type="ORF">D7D94_08475</name>
</gene>
<evidence type="ECO:0000256" key="2">
    <source>
        <dbReference type="ARBA" id="ARBA00023008"/>
    </source>
</evidence>
<evidence type="ECO:0000313" key="6">
    <source>
        <dbReference type="EMBL" id="QGU27700.1"/>
    </source>
</evidence>
<dbReference type="GO" id="GO:0042597">
    <property type="term" value="C:periplasmic space"/>
    <property type="evidence" value="ECO:0007669"/>
    <property type="project" value="InterPro"/>
</dbReference>
<feature type="transmembrane region" description="Helical" evidence="4">
    <location>
        <begin position="29"/>
        <end position="51"/>
    </location>
</feature>
<keyword evidence="1" id="KW-0732">Signal</keyword>
<dbReference type="AlphaFoldDB" id="A0A6I6E5J9"/>
<evidence type="ECO:0000259" key="5">
    <source>
        <dbReference type="Pfam" id="PF04234"/>
    </source>
</evidence>
<dbReference type="Gene3D" id="2.60.40.1220">
    <property type="match status" value="1"/>
</dbReference>
<proteinExistence type="predicted"/>
<dbReference type="InterPro" id="IPR014755">
    <property type="entry name" value="Cu-Rt/internalin_Ig-like"/>
</dbReference>
<keyword evidence="7" id="KW-1185">Reference proteome</keyword>
<evidence type="ECO:0000256" key="3">
    <source>
        <dbReference type="SAM" id="MobiDB-lite"/>
    </source>
</evidence>
<dbReference type="InterPro" id="IPR007348">
    <property type="entry name" value="CopC_dom"/>
</dbReference>
<feature type="transmembrane region" description="Helical" evidence="4">
    <location>
        <begin position="186"/>
        <end position="210"/>
    </location>
</feature>
<name>A0A6I6E5J9_9MICO</name>
<dbReference type="SUPFAM" id="SSF81296">
    <property type="entry name" value="E set domains"/>
    <property type="match status" value="1"/>
</dbReference>
<sequence length="225" mass="24097">MKEDDVTYEPEPTRAWTSRKPRTRRPARILILAVLAGAGLTLGASTTAFAAEDLVSSYPTADSTMATAPDEITLTFDENLRLDDVVRIEVIAPSGENIATDDVGFSDASATQHLAADAAPGEYLVRWQITSSGAESAEGEYIYTIDPSLSTPEPSPDPTSDAVTSPHPEETPSGYEAGTAPQTDDIFLPFIGIMLPIAIIAPVGGMVLMMRRERKRRDARGSDEA</sequence>
<keyword evidence="2" id="KW-0186">Copper</keyword>
<keyword evidence="4" id="KW-0472">Membrane</keyword>
<organism evidence="6 7">
    <name type="scientific">Microbacterium oryzae</name>
    <dbReference type="NCBI Taxonomy" id="743009"/>
    <lineage>
        <taxon>Bacteria</taxon>
        <taxon>Bacillati</taxon>
        <taxon>Actinomycetota</taxon>
        <taxon>Actinomycetes</taxon>
        <taxon>Micrococcales</taxon>
        <taxon>Microbacteriaceae</taxon>
        <taxon>Microbacterium</taxon>
    </lineage>
</organism>
<evidence type="ECO:0000256" key="1">
    <source>
        <dbReference type="ARBA" id="ARBA00022729"/>
    </source>
</evidence>
<evidence type="ECO:0000256" key="4">
    <source>
        <dbReference type="SAM" id="Phobius"/>
    </source>
</evidence>
<evidence type="ECO:0000313" key="7">
    <source>
        <dbReference type="Proteomes" id="UP000422989"/>
    </source>
</evidence>
<dbReference type="OrthoDB" id="5242236at2"/>
<dbReference type="KEGG" id="moj:D7D94_08475"/>
<dbReference type="RefSeq" id="WP_156242201.1">
    <property type="nucleotide sequence ID" value="NZ_BAAAZL010000004.1"/>
</dbReference>
<dbReference type="GO" id="GO:0005507">
    <property type="term" value="F:copper ion binding"/>
    <property type="evidence" value="ECO:0007669"/>
    <property type="project" value="InterPro"/>
</dbReference>
<dbReference type="InterPro" id="IPR014756">
    <property type="entry name" value="Ig_E-set"/>
</dbReference>
<protein>
    <recommendedName>
        <fullName evidence="5">CopC domain-containing protein</fullName>
    </recommendedName>
</protein>
<dbReference type="EMBL" id="CP032550">
    <property type="protein sequence ID" value="QGU27700.1"/>
    <property type="molecule type" value="Genomic_DNA"/>
</dbReference>